<dbReference type="GO" id="GO:0003676">
    <property type="term" value="F:nucleic acid binding"/>
    <property type="evidence" value="ECO:0007669"/>
    <property type="project" value="InterPro"/>
</dbReference>
<dbReference type="EMBL" id="AUWU02000001">
    <property type="protein sequence ID" value="KAH0577236.1"/>
    <property type="molecule type" value="Genomic_DNA"/>
</dbReference>
<dbReference type="PANTHER" id="PTHR11239:SF14">
    <property type="entry name" value="DNA-DIRECTED RNA POLYMERASE I SUBUNIT RPA12"/>
    <property type="match status" value="1"/>
</dbReference>
<feature type="chain" id="PRO_5004749302" description="DNA-directed RNA polymerase subunit" evidence="10">
    <location>
        <begin position="19"/>
        <end position="100"/>
    </location>
</feature>
<reference evidence="13" key="2">
    <citation type="submission" date="2020-12" db="EMBL/GenBank/DDBJ databases">
        <title>New Spironucleus salmonicida genome in near-complete chromosomes.</title>
        <authorList>
            <person name="Xu F."/>
            <person name="Kurt Z."/>
            <person name="Jimenez-Gonzalez A."/>
            <person name="Astvaldsson A."/>
            <person name="Andersson J.O."/>
            <person name="Svard S.G."/>
        </authorList>
    </citation>
    <scope>NUCLEOTIDE SEQUENCE</scope>
    <source>
        <strain evidence="13">ATCC 50377</strain>
    </source>
</reference>
<evidence type="ECO:0000256" key="6">
    <source>
        <dbReference type="ARBA" id="ARBA00023242"/>
    </source>
</evidence>
<reference evidence="12 13" key="1">
    <citation type="journal article" date="2014" name="PLoS Genet.">
        <title>The Genome of Spironucleus salmonicida Highlights a Fish Pathogen Adapted to Fluctuating Environments.</title>
        <authorList>
            <person name="Xu F."/>
            <person name="Jerlstrom-Hultqvist J."/>
            <person name="Einarsson E."/>
            <person name="Astvaldsson A."/>
            <person name="Svard S.G."/>
            <person name="Andersson J.O."/>
        </authorList>
    </citation>
    <scope>NUCLEOTIDE SEQUENCE</scope>
    <source>
        <strain evidence="13">ATCC 50377</strain>
    </source>
</reference>
<evidence type="ECO:0000256" key="1">
    <source>
        <dbReference type="ARBA" id="ARBA00004604"/>
    </source>
</evidence>
<feature type="binding site" evidence="8">
    <location>
        <position position="20"/>
    </location>
    <ligand>
        <name>Zn(2+)</name>
        <dbReference type="ChEBI" id="CHEBI:29105"/>
        <label>1</label>
    </ligand>
</feature>
<comment type="similarity">
    <text evidence="7">Belongs to the archaeal rpoM/eukaryotic RPA12/RPB9/RPC11 RNA polymerase family.</text>
</comment>
<keyword evidence="10" id="KW-0732">Signal</keyword>
<feature type="binding site" evidence="8">
    <location>
        <position position="64"/>
    </location>
    <ligand>
        <name>Zn(2+)</name>
        <dbReference type="ChEBI" id="CHEBI:29105"/>
        <label>2</label>
    </ligand>
</feature>
<keyword evidence="6 7" id="KW-0539">Nucleus</keyword>
<protein>
    <recommendedName>
        <fullName evidence="7">DNA-directed RNA polymerase subunit</fullName>
    </recommendedName>
</protein>
<feature type="domain" description="TFIIS-type" evidence="11">
    <location>
        <begin position="57"/>
        <end position="97"/>
    </location>
</feature>
<evidence type="ECO:0000313" key="14">
    <source>
        <dbReference type="Proteomes" id="UP000018208"/>
    </source>
</evidence>
<dbReference type="PIRSF" id="PIRSF005586">
    <property type="entry name" value="RNApol_RpoM"/>
    <property type="match status" value="1"/>
</dbReference>
<dbReference type="OrthoDB" id="10056816at2759"/>
<evidence type="ECO:0000256" key="9">
    <source>
        <dbReference type="PIRSR" id="PIRSR005586-2"/>
    </source>
</evidence>
<dbReference type="EMBL" id="KI545999">
    <property type="protein sequence ID" value="EST48158.1"/>
    <property type="molecule type" value="Genomic_DNA"/>
</dbReference>
<evidence type="ECO:0000313" key="12">
    <source>
        <dbReference type="EMBL" id="EST48158.1"/>
    </source>
</evidence>
<dbReference type="VEuPathDB" id="GiardiaDB:SS50377_20587"/>
<feature type="signal peptide" evidence="10">
    <location>
        <begin position="1"/>
        <end position="18"/>
    </location>
</feature>
<dbReference type="SUPFAM" id="SSF57783">
    <property type="entry name" value="Zinc beta-ribbon"/>
    <property type="match status" value="1"/>
</dbReference>
<feature type="binding site" evidence="8">
    <location>
        <position position="89"/>
    </location>
    <ligand>
        <name>Zn(2+)</name>
        <dbReference type="ChEBI" id="CHEBI:29105"/>
        <label>2</label>
    </ligand>
</feature>
<dbReference type="InterPro" id="IPR034004">
    <property type="entry name" value="Zn_ribbon_RPA12_C"/>
</dbReference>
<organism evidence="12">
    <name type="scientific">Spironucleus salmonicida</name>
    <dbReference type="NCBI Taxonomy" id="348837"/>
    <lineage>
        <taxon>Eukaryota</taxon>
        <taxon>Metamonada</taxon>
        <taxon>Diplomonadida</taxon>
        <taxon>Hexamitidae</taxon>
        <taxon>Hexamitinae</taxon>
        <taxon>Spironucleus</taxon>
    </lineage>
</organism>
<evidence type="ECO:0000256" key="2">
    <source>
        <dbReference type="ARBA" id="ARBA00022478"/>
    </source>
</evidence>
<dbReference type="CDD" id="cd10507">
    <property type="entry name" value="Zn-ribbon_RPA12"/>
    <property type="match status" value="1"/>
</dbReference>
<feature type="binding site" evidence="8">
    <location>
        <position position="61"/>
    </location>
    <ligand>
        <name>Zn(2+)</name>
        <dbReference type="ChEBI" id="CHEBI:29105"/>
        <label>2</label>
    </ligand>
</feature>
<dbReference type="GO" id="GO:0003899">
    <property type="term" value="F:DNA-directed RNA polymerase activity"/>
    <property type="evidence" value="ECO:0007669"/>
    <property type="project" value="InterPro"/>
</dbReference>
<dbReference type="Pfam" id="PF01096">
    <property type="entry name" value="Zn_ribbon_TFIIS"/>
    <property type="match status" value="1"/>
</dbReference>
<keyword evidence="4 9" id="KW-0863">Zinc-finger</keyword>
<name>V6LVB2_9EUKA</name>
<evidence type="ECO:0000259" key="11">
    <source>
        <dbReference type="PROSITE" id="PS51133"/>
    </source>
</evidence>
<evidence type="ECO:0000256" key="10">
    <source>
        <dbReference type="SAM" id="SignalP"/>
    </source>
</evidence>
<keyword evidence="14" id="KW-1185">Reference proteome</keyword>
<dbReference type="GO" id="GO:0008270">
    <property type="term" value="F:zinc ion binding"/>
    <property type="evidence" value="ECO:0007669"/>
    <property type="project" value="UniProtKB-KW"/>
</dbReference>
<keyword evidence="5 8" id="KW-0862">Zinc</keyword>
<evidence type="ECO:0000256" key="7">
    <source>
        <dbReference type="PIRNR" id="PIRNR005586"/>
    </source>
</evidence>
<feature type="binding site" evidence="8">
    <location>
        <position position="92"/>
    </location>
    <ligand>
        <name>Zn(2+)</name>
        <dbReference type="ChEBI" id="CHEBI:29105"/>
        <label>2</label>
    </ligand>
</feature>
<sequence length="100" mass="11151">MNFCELCGTLLTVSASSAQCPCCFNQIVYSAQQITSEKTITQQSAAIIIQSETRPVIDEICEKCGHEKAFFEARQMRSADEGQTVFFECCKCSFKSKQNT</sequence>
<dbReference type="AlphaFoldDB" id="V6LVB2"/>
<evidence type="ECO:0000256" key="5">
    <source>
        <dbReference type="ARBA" id="ARBA00022833"/>
    </source>
</evidence>
<proteinExistence type="inferred from homology"/>
<evidence type="ECO:0000256" key="8">
    <source>
        <dbReference type="PIRSR" id="PIRSR005586-1"/>
    </source>
</evidence>
<evidence type="ECO:0000313" key="13">
    <source>
        <dbReference type="EMBL" id="KAH0577236.1"/>
    </source>
</evidence>
<comment type="subcellular location">
    <subcellularLocation>
        <location evidence="1">Nucleus</location>
        <location evidence="1">Nucleolus</location>
    </subcellularLocation>
</comment>
<gene>
    <name evidence="12" type="ORF">SS50377_11676</name>
    <name evidence="13" type="ORF">SS50377_20587</name>
</gene>
<comment type="function">
    <text evidence="7">DNA-dependent RNA polymerase catalyzes the transcription of DNA into RNA using the four ribonucleoside triphosphates as substrates.</text>
</comment>
<keyword evidence="3 8" id="KW-0479">Metal-binding</keyword>
<dbReference type="InterPro" id="IPR001222">
    <property type="entry name" value="Znf_TFIIS"/>
</dbReference>
<dbReference type="GO" id="GO:0005736">
    <property type="term" value="C:RNA polymerase I complex"/>
    <property type="evidence" value="ECO:0007669"/>
    <property type="project" value="TreeGrafter"/>
</dbReference>
<dbReference type="InterPro" id="IPR012164">
    <property type="entry name" value="Rpa12/Rpb9/Rpc10/TFS"/>
</dbReference>
<dbReference type="Proteomes" id="UP000018208">
    <property type="component" value="Unassembled WGS sequence"/>
</dbReference>
<feature type="binding site" evidence="8">
    <location>
        <position position="7"/>
    </location>
    <ligand>
        <name>Zn(2+)</name>
        <dbReference type="ChEBI" id="CHEBI:29105"/>
        <label>1</label>
    </ligand>
</feature>
<feature type="zinc finger region" description="C4-type" evidence="9">
    <location>
        <begin position="4"/>
        <end position="23"/>
    </location>
</feature>
<feature type="binding site" evidence="8">
    <location>
        <position position="4"/>
    </location>
    <ligand>
        <name>Zn(2+)</name>
        <dbReference type="ChEBI" id="CHEBI:29105"/>
        <label>1</label>
    </ligand>
</feature>
<dbReference type="GO" id="GO:0006363">
    <property type="term" value="P:termination of RNA polymerase I transcription"/>
    <property type="evidence" value="ECO:0007669"/>
    <property type="project" value="TreeGrafter"/>
</dbReference>
<dbReference type="Gene3D" id="2.20.25.10">
    <property type="match status" value="1"/>
</dbReference>
<evidence type="ECO:0000256" key="4">
    <source>
        <dbReference type="ARBA" id="ARBA00022771"/>
    </source>
</evidence>
<evidence type="ECO:0000256" key="3">
    <source>
        <dbReference type="ARBA" id="ARBA00022723"/>
    </source>
</evidence>
<dbReference type="SMART" id="SM00440">
    <property type="entry name" value="ZnF_C2C2"/>
    <property type="match status" value="1"/>
</dbReference>
<dbReference type="PROSITE" id="PS51133">
    <property type="entry name" value="ZF_TFIIS_2"/>
    <property type="match status" value="1"/>
</dbReference>
<accession>V6LVB2</accession>
<keyword evidence="7" id="KW-0804">Transcription</keyword>
<keyword evidence="2 7" id="KW-0240">DNA-directed RNA polymerase</keyword>
<dbReference type="PANTHER" id="PTHR11239">
    <property type="entry name" value="DNA-DIRECTED RNA POLYMERASE"/>
    <property type="match status" value="1"/>
</dbReference>
<feature type="binding site" evidence="8">
    <location>
        <position position="23"/>
    </location>
    <ligand>
        <name>Zn(2+)</name>
        <dbReference type="ChEBI" id="CHEBI:29105"/>
        <label>1</label>
    </ligand>
</feature>